<organism evidence="3 4">
    <name type="scientific">Planifilum fimeticola</name>
    <dbReference type="NCBI Taxonomy" id="201975"/>
    <lineage>
        <taxon>Bacteria</taxon>
        <taxon>Bacillati</taxon>
        <taxon>Bacillota</taxon>
        <taxon>Bacilli</taxon>
        <taxon>Bacillales</taxon>
        <taxon>Thermoactinomycetaceae</taxon>
        <taxon>Planifilum</taxon>
    </lineage>
</organism>
<evidence type="ECO:0000313" key="4">
    <source>
        <dbReference type="Proteomes" id="UP000237797"/>
    </source>
</evidence>
<dbReference type="AlphaFoldDB" id="A0A2T0LCN7"/>
<keyword evidence="2" id="KW-0472">Membrane</keyword>
<evidence type="ECO:0000256" key="2">
    <source>
        <dbReference type="SAM" id="Phobius"/>
    </source>
</evidence>
<dbReference type="RefSeq" id="WP_106345811.1">
    <property type="nucleotide sequence ID" value="NZ_PVNE01000020.1"/>
</dbReference>
<evidence type="ECO:0000256" key="1">
    <source>
        <dbReference type="SAM" id="MobiDB-lite"/>
    </source>
</evidence>
<proteinExistence type="predicted"/>
<keyword evidence="2" id="KW-1133">Transmembrane helix</keyword>
<feature type="transmembrane region" description="Helical" evidence="2">
    <location>
        <begin position="31"/>
        <end position="46"/>
    </location>
</feature>
<feature type="transmembrane region" description="Helical" evidence="2">
    <location>
        <begin position="7"/>
        <end position="25"/>
    </location>
</feature>
<keyword evidence="2" id="KW-0812">Transmembrane</keyword>
<feature type="region of interest" description="Disordered" evidence="1">
    <location>
        <begin position="61"/>
        <end position="104"/>
    </location>
</feature>
<keyword evidence="4" id="KW-1185">Reference proteome</keyword>
<dbReference type="EMBL" id="PVNE01000020">
    <property type="protein sequence ID" value="PRX39791.1"/>
    <property type="molecule type" value="Genomic_DNA"/>
</dbReference>
<comment type="caution">
    <text evidence="3">The sequence shown here is derived from an EMBL/GenBank/DDBJ whole genome shotgun (WGS) entry which is preliminary data.</text>
</comment>
<gene>
    <name evidence="3" type="ORF">CLV97_12035</name>
</gene>
<reference evidence="3 4" key="1">
    <citation type="submission" date="2018-03" db="EMBL/GenBank/DDBJ databases">
        <title>Genomic Encyclopedia of Archaeal and Bacterial Type Strains, Phase II (KMG-II): from individual species to whole genera.</title>
        <authorList>
            <person name="Goeker M."/>
        </authorList>
    </citation>
    <scope>NUCLEOTIDE SEQUENCE [LARGE SCALE GENOMIC DNA]</scope>
    <source>
        <strain evidence="3 4">DSM 44946</strain>
    </source>
</reference>
<evidence type="ECO:0000313" key="3">
    <source>
        <dbReference type="EMBL" id="PRX39791.1"/>
    </source>
</evidence>
<feature type="compositionally biased region" description="Basic and acidic residues" evidence="1">
    <location>
        <begin position="94"/>
        <end position="104"/>
    </location>
</feature>
<accession>A0A2T0LCN7</accession>
<sequence length="104" mass="12016">MYGRRWKIWRYTVYALIGIGLLSVFSQKPGGILFPLLLVGIIYFLYKRPPRWLMRLVYPSRPHSSRRPQPLSGKRTAKGRPHLRVIKGKGSKNPGEKTTKTSTH</sequence>
<feature type="compositionally biased region" description="Basic residues" evidence="1">
    <location>
        <begin position="75"/>
        <end position="90"/>
    </location>
</feature>
<dbReference type="OrthoDB" id="2660621at2"/>
<dbReference type="Proteomes" id="UP000237797">
    <property type="component" value="Unassembled WGS sequence"/>
</dbReference>
<protein>
    <submittedName>
        <fullName evidence="3">Uncharacterized protein</fullName>
    </submittedName>
</protein>
<name>A0A2T0LCN7_9BACL</name>